<sequence length="38" mass="4468">MLRMTKGYFVVKWHKMDSVDCHARINLARNDGLVLDYA</sequence>
<comment type="caution">
    <text evidence="1">The sequence shown here is derived from an EMBL/GenBank/DDBJ whole genome shotgun (WGS) entry which is preliminary data.</text>
</comment>
<dbReference type="EMBL" id="BASD01000001">
    <property type="protein sequence ID" value="GAD17784.1"/>
    <property type="molecule type" value="Genomic_DNA"/>
</dbReference>
<accession>T1CM49</accession>
<dbReference type="Proteomes" id="UP000018143">
    <property type="component" value="Unassembled WGS sequence"/>
</dbReference>
<evidence type="ECO:0000313" key="2">
    <source>
        <dbReference type="Proteomes" id="UP000018143"/>
    </source>
</evidence>
<organism evidence="1 2">
    <name type="scientific">Helicobacter fennelliae MRY12-0050</name>
    <dbReference type="NCBI Taxonomy" id="1325130"/>
    <lineage>
        <taxon>Bacteria</taxon>
        <taxon>Pseudomonadati</taxon>
        <taxon>Campylobacterota</taxon>
        <taxon>Epsilonproteobacteria</taxon>
        <taxon>Campylobacterales</taxon>
        <taxon>Helicobacteraceae</taxon>
        <taxon>Helicobacter</taxon>
    </lineage>
</organism>
<keyword evidence="2" id="KW-1185">Reference proteome</keyword>
<dbReference type="AlphaFoldDB" id="T1CM49"/>
<name>T1CM49_9HELI</name>
<reference evidence="1 2" key="1">
    <citation type="journal article" date="2013" name="Genome Announc.">
        <title>Draft Genome Sequence of Helicobacter fennelliae Strain MRY12-0050, Isolated from a Bacteremia Patient.</title>
        <authorList>
            <person name="Rimbara E."/>
            <person name="Matsui M."/>
            <person name="Mori S."/>
            <person name="Suzuki S."/>
            <person name="Suzuki M."/>
            <person name="Kim H."/>
            <person name="Sekizuka T."/>
            <person name="Kuroda M."/>
            <person name="Shibayama K."/>
        </authorList>
    </citation>
    <scope>NUCLEOTIDE SEQUENCE [LARGE SCALE GENOMIC DNA]</scope>
    <source>
        <strain evidence="1 2">MRY12-0050</strain>
    </source>
</reference>
<proteinExistence type="predicted"/>
<gene>
    <name evidence="1" type="ORF">HFN_0599</name>
</gene>
<protein>
    <submittedName>
        <fullName evidence="1">Uncharacterized protein</fullName>
    </submittedName>
</protein>
<evidence type="ECO:0000313" key="1">
    <source>
        <dbReference type="EMBL" id="GAD17784.1"/>
    </source>
</evidence>